<keyword evidence="1" id="KW-0694">RNA-binding</keyword>
<dbReference type="InterPro" id="IPR000504">
    <property type="entry name" value="RRM_dom"/>
</dbReference>
<evidence type="ECO:0000313" key="3">
    <source>
        <dbReference type="EMBL" id="SVC92265.1"/>
    </source>
</evidence>
<dbReference type="PANTHER" id="PTHR48025">
    <property type="entry name" value="OS02G0815200 PROTEIN"/>
    <property type="match status" value="1"/>
</dbReference>
<dbReference type="AlphaFoldDB" id="A0A382R540"/>
<sequence length="93" mass="10387">MTGHIRSHLMSTKLYVGNIPYPATADELNHHFSSAGCVKSVDRLTERRTGRNRGFCFLDMETAESAELAVFQFNGSEFQGRDLRVVLARPNGV</sequence>
<organism evidence="3">
    <name type="scientific">marine metagenome</name>
    <dbReference type="NCBI Taxonomy" id="408172"/>
    <lineage>
        <taxon>unclassified sequences</taxon>
        <taxon>metagenomes</taxon>
        <taxon>ecological metagenomes</taxon>
    </lineage>
</organism>
<reference evidence="3" key="1">
    <citation type="submission" date="2018-05" db="EMBL/GenBank/DDBJ databases">
        <authorList>
            <person name="Lanie J.A."/>
            <person name="Ng W.-L."/>
            <person name="Kazmierczak K.M."/>
            <person name="Andrzejewski T.M."/>
            <person name="Davidsen T.M."/>
            <person name="Wayne K.J."/>
            <person name="Tettelin H."/>
            <person name="Glass J.I."/>
            <person name="Rusch D."/>
            <person name="Podicherti R."/>
            <person name="Tsui H.-C.T."/>
            <person name="Winkler M.E."/>
        </authorList>
    </citation>
    <scope>NUCLEOTIDE SEQUENCE</scope>
</reference>
<evidence type="ECO:0000256" key="1">
    <source>
        <dbReference type="ARBA" id="ARBA00022884"/>
    </source>
</evidence>
<gene>
    <name evidence="3" type="ORF">METZ01_LOCUS345119</name>
</gene>
<dbReference type="Gene3D" id="3.30.70.330">
    <property type="match status" value="1"/>
</dbReference>
<protein>
    <recommendedName>
        <fullName evidence="2">RRM domain-containing protein</fullName>
    </recommendedName>
</protein>
<dbReference type="EMBL" id="UINC01118854">
    <property type="protein sequence ID" value="SVC92265.1"/>
    <property type="molecule type" value="Genomic_DNA"/>
</dbReference>
<dbReference type="Pfam" id="PF00076">
    <property type="entry name" value="RRM_1"/>
    <property type="match status" value="1"/>
</dbReference>
<evidence type="ECO:0000259" key="2">
    <source>
        <dbReference type="PROSITE" id="PS50102"/>
    </source>
</evidence>
<proteinExistence type="predicted"/>
<dbReference type="InterPro" id="IPR035979">
    <property type="entry name" value="RBD_domain_sf"/>
</dbReference>
<dbReference type="SMART" id="SM00360">
    <property type="entry name" value="RRM"/>
    <property type="match status" value="1"/>
</dbReference>
<dbReference type="InterPro" id="IPR050502">
    <property type="entry name" value="Euk_RNA-bind_prot"/>
</dbReference>
<feature type="domain" description="RRM" evidence="2">
    <location>
        <begin position="12"/>
        <end position="90"/>
    </location>
</feature>
<accession>A0A382R540</accession>
<dbReference type="PROSITE" id="PS50102">
    <property type="entry name" value="RRM"/>
    <property type="match status" value="1"/>
</dbReference>
<dbReference type="InterPro" id="IPR012677">
    <property type="entry name" value="Nucleotide-bd_a/b_plait_sf"/>
</dbReference>
<name>A0A382R540_9ZZZZ</name>
<dbReference type="PANTHER" id="PTHR48025:SF1">
    <property type="entry name" value="RRM DOMAIN-CONTAINING PROTEIN"/>
    <property type="match status" value="1"/>
</dbReference>
<dbReference type="SUPFAM" id="SSF54928">
    <property type="entry name" value="RNA-binding domain, RBD"/>
    <property type="match status" value="1"/>
</dbReference>
<dbReference type="GO" id="GO:0003729">
    <property type="term" value="F:mRNA binding"/>
    <property type="evidence" value="ECO:0007669"/>
    <property type="project" value="TreeGrafter"/>
</dbReference>